<keyword evidence="3" id="KW-0689">Ribosomal protein</keyword>
<comment type="caution">
    <text evidence="3">The sequence shown here is derived from an EMBL/GenBank/DDBJ whole genome shotgun (WGS) entry which is preliminary data.</text>
</comment>
<sequence length="214" mass="23148">MKITGILTFALSLFILIGSVNAQSNEVKISKLVLDKKEKKVFAERNRDSSAVVHIDTLIMKDKSSLQFYGKKDVKLIVGYAEIGDKVFISGRAGQNNASNFDIDINFQKLGSLYVVARGQDANNGTKTDPNGDAGDINIVYNAQGITPQTENKKANNYLHTDVTPGGLRVTPSSDLRNIYDQISRSAPGLRGVPQGQIYSGSPGKEGKVTITAK</sequence>
<feature type="region of interest" description="Disordered" evidence="1">
    <location>
        <begin position="191"/>
        <end position="214"/>
    </location>
</feature>
<feature type="chain" id="PRO_5047445495" evidence="2">
    <location>
        <begin position="23"/>
        <end position="214"/>
    </location>
</feature>
<evidence type="ECO:0000256" key="1">
    <source>
        <dbReference type="SAM" id="MobiDB-lite"/>
    </source>
</evidence>
<dbReference type="GO" id="GO:0005840">
    <property type="term" value="C:ribosome"/>
    <property type="evidence" value="ECO:0007669"/>
    <property type="project" value="UniProtKB-KW"/>
</dbReference>
<name>A0ABR7YGP6_9SPHI</name>
<protein>
    <submittedName>
        <fullName evidence="3">UL13 family ribosomal protein</fullName>
    </submittedName>
</protein>
<organism evidence="3 4">
    <name type="scientific">Sphingobacterium litopenaei</name>
    <dbReference type="NCBI Taxonomy" id="2763500"/>
    <lineage>
        <taxon>Bacteria</taxon>
        <taxon>Pseudomonadati</taxon>
        <taxon>Bacteroidota</taxon>
        <taxon>Sphingobacteriia</taxon>
        <taxon>Sphingobacteriales</taxon>
        <taxon>Sphingobacteriaceae</taxon>
        <taxon>Sphingobacterium</taxon>
    </lineage>
</organism>
<proteinExistence type="predicted"/>
<keyword evidence="4" id="KW-1185">Reference proteome</keyword>
<evidence type="ECO:0000256" key="2">
    <source>
        <dbReference type="SAM" id="SignalP"/>
    </source>
</evidence>
<keyword evidence="2" id="KW-0732">Signal</keyword>
<reference evidence="3 4" key="1">
    <citation type="submission" date="2020-08" db="EMBL/GenBank/DDBJ databases">
        <title>Sphingobacterium sp. DN04309 isolated from aquaculture water.</title>
        <authorList>
            <person name="Zhang M."/>
        </authorList>
    </citation>
    <scope>NUCLEOTIDE SEQUENCE [LARGE SCALE GENOMIC DNA]</scope>
    <source>
        <strain evidence="3 4">DN04309</strain>
    </source>
</reference>
<keyword evidence="3" id="KW-0687">Ribonucleoprotein</keyword>
<accession>A0ABR7YGP6</accession>
<evidence type="ECO:0000313" key="4">
    <source>
        <dbReference type="Proteomes" id="UP000651271"/>
    </source>
</evidence>
<dbReference type="RefSeq" id="WP_165291370.1">
    <property type="nucleotide sequence ID" value="NZ_JACOIJ010000028.1"/>
</dbReference>
<dbReference type="EMBL" id="JACOIJ010000028">
    <property type="protein sequence ID" value="MBD1430484.1"/>
    <property type="molecule type" value="Genomic_DNA"/>
</dbReference>
<dbReference type="Proteomes" id="UP000651271">
    <property type="component" value="Unassembled WGS sequence"/>
</dbReference>
<evidence type="ECO:0000313" key="3">
    <source>
        <dbReference type="EMBL" id="MBD1430484.1"/>
    </source>
</evidence>
<gene>
    <name evidence="3" type="ORF">H8B04_13075</name>
</gene>
<feature type="signal peptide" evidence="2">
    <location>
        <begin position="1"/>
        <end position="22"/>
    </location>
</feature>